<evidence type="ECO:0000256" key="1">
    <source>
        <dbReference type="ARBA" id="ARBA00010954"/>
    </source>
</evidence>
<dbReference type="Pfam" id="PF05794">
    <property type="entry name" value="Tcp11"/>
    <property type="match status" value="1"/>
</dbReference>
<feature type="compositionally biased region" description="Polar residues" evidence="2">
    <location>
        <begin position="21"/>
        <end position="31"/>
    </location>
</feature>
<name>A0AAD9P068_RIDPI</name>
<organism evidence="3 4">
    <name type="scientific">Ridgeia piscesae</name>
    <name type="common">Tubeworm</name>
    <dbReference type="NCBI Taxonomy" id="27915"/>
    <lineage>
        <taxon>Eukaryota</taxon>
        <taxon>Metazoa</taxon>
        <taxon>Spiralia</taxon>
        <taxon>Lophotrochozoa</taxon>
        <taxon>Annelida</taxon>
        <taxon>Polychaeta</taxon>
        <taxon>Sedentaria</taxon>
        <taxon>Canalipalpata</taxon>
        <taxon>Sabellida</taxon>
        <taxon>Siboglinidae</taxon>
        <taxon>Ridgeia</taxon>
    </lineage>
</organism>
<feature type="compositionally biased region" description="Basic and acidic residues" evidence="2">
    <location>
        <begin position="32"/>
        <end position="45"/>
    </location>
</feature>
<dbReference type="Proteomes" id="UP001209878">
    <property type="component" value="Unassembled WGS sequence"/>
</dbReference>
<dbReference type="PANTHER" id="PTHR12832">
    <property type="entry name" value="TESTIS-SPECIFIC PROTEIN PBS13 T-COMPLEX 11"/>
    <property type="match status" value="1"/>
</dbReference>
<proteinExistence type="inferred from homology"/>
<accession>A0AAD9P068</accession>
<evidence type="ECO:0008006" key="5">
    <source>
        <dbReference type="Google" id="ProtNLM"/>
    </source>
</evidence>
<sequence>MPSDASKSNGHHDKRPLSPRDNATVSNSPKNSPREKQQRVDEKRNNVSPLPFAVAASPPKFVSFEEIMKAANGVANMALAHEIAVKNDFRFEKMSPPENSIEGQVTKIVHKAFWDSLEEKLNENPPDLSQAIQLLSEVKRNLVDLLLPQHQRIRTQVDEVLDLELIEQQAEHRTLDFMYYANFVISLMAQLCAPLRDDEITHLKQLTDIVPLYREIFRVLDLMKMDMANFTLQQIRPYIQKQSVEYEANKFKQFLQTQEENGIDGLQFAKAWLERAFLKYNADAAETASSQNASATTSSPATPAAILNTAYMELLDWDENQVFPESLLMDEGRFMDLRNKTRWLALVSAILLVTYNTVGESIAGIKGFKESLKEQISILLPSTSEGDVAEMVVNVAGQINKEVQECLHKHDFPAMDEAKQSLLQGQIQSVASPDHSVHKVMKSRLMKFIQSLISQPQSRDVLLPPGFSAVSEELSHVCGQFLRLASHNRAVFGSYYTDIITKLLNDAQSATA</sequence>
<dbReference type="EMBL" id="JAODUO010000225">
    <property type="protein sequence ID" value="KAK2185731.1"/>
    <property type="molecule type" value="Genomic_DNA"/>
</dbReference>
<evidence type="ECO:0000313" key="4">
    <source>
        <dbReference type="Proteomes" id="UP001209878"/>
    </source>
</evidence>
<evidence type="ECO:0000256" key="2">
    <source>
        <dbReference type="SAM" id="MobiDB-lite"/>
    </source>
</evidence>
<comment type="caution">
    <text evidence="3">The sequence shown here is derived from an EMBL/GenBank/DDBJ whole genome shotgun (WGS) entry which is preliminary data.</text>
</comment>
<feature type="region of interest" description="Disordered" evidence="2">
    <location>
        <begin position="1"/>
        <end position="52"/>
    </location>
</feature>
<dbReference type="InterPro" id="IPR008862">
    <property type="entry name" value="Tcp11"/>
</dbReference>
<dbReference type="PANTHER" id="PTHR12832:SF11">
    <property type="entry name" value="LD23868P"/>
    <property type="match status" value="1"/>
</dbReference>
<gene>
    <name evidence="3" type="ORF">NP493_225g03047</name>
</gene>
<evidence type="ECO:0000313" key="3">
    <source>
        <dbReference type="EMBL" id="KAK2185731.1"/>
    </source>
</evidence>
<dbReference type="AlphaFoldDB" id="A0AAD9P068"/>
<keyword evidence="4" id="KW-1185">Reference proteome</keyword>
<reference evidence="3" key="1">
    <citation type="journal article" date="2023" name="Mol. Biol. Evol.">
        <title>Third-Generation Sequencing Reveals the Adaptive Role of the Epigenome in Three Deep-Sea Polychaetes.</title>
        <authorList>
            <person name="Perez M."/>
            <person name="Aroh O."/>
            <person name="Sun Y."/>
            <person name="Lan Y."/>
            <person name="Juniper S.K."/>
            <person name="Young C.R."/>
            <person name="Angers B."/>
            <person name="Qian P.Y."/>
        </authorList>
    </citation>
    <scope>NUCLEOTIDE SEQUENCE</scope>
    <source>
        <strain evidence="3">R07B-5</strain>
    </source>
</reference>
<comment type="similarity">
    <text evidence="1">Belongs to the TCP11 family.</text>
</comment>
<protein>
    <recommendedName>
        <fullName evidence="5">T-complex protein 11-like protein 1</fullName>
    </recommendedName>
</protein>
<dbReference type="GO" id="GO:0007165">
    <property type="term" value="P:signal transduction"/>
    <property type="evidence" value="ECO:0007669"/>
    <property type="project" value="TreeGrafter"/>
</dbReference>